<dbReference type="AlphaFoldDB" id="A0A6A6HB81"/>
<evidence type="ECO:0000256" key="1">
    <source>
        <dbReference type="SAM" id="SignalP"/>
    </source>
</evidence>
<proteinExistence type="predicted"/>
<keyword evidence="3" id="KW-1185">Reference proteome</keyword>
<dbReference type="EMBL" id="ML991792">
    <property type="protein sequence ID" value="KAF2235365.1"/>
    <property type="molecule type" value="Genomic_DNA"/>
</dbReference>
<feature type="chain" id="PRO_5025395473" evidence="1">
    <location>
        <begin position="19"/>
        <end position="355"/>
    </location>
</feature>
<feature type="signal peptide" evidence="1">
    <location>
        <begin position="1"/>
        <end position="18"/>
    </location>
</feature>
<evidence type="ECO:0000313" key="3">
    <source>
        <dbReference type="Proteomes" id="UP000800092"/>
    </source>
</evidence>
<gene>
    <name evidence="2" type="ORF">EV356DRAFT_124781</name>
</gene>
<evidence type="ECO:0000313" key="2">
    <source>
        <dbReference type="EMBL" id="KAF2235365.1"/>
    </source>
</evidence>
<accession>A0A6A6HB81</accession>
<organism evidence="2 3">
    <name type="scientific">Viridothelium virens</name>
    <name type="common">Speckled blister lichen</name>
    <name type="synonym">Trypethelium virens</name>
    <dbReference type="NCBI Taxonomy" id="1048519"/>
    <lineage>
        <taxon>Eukaryota</taxon>
        <taxon>Fungi</taxon>
        <taxon>Dikarya</taxon>
        <taxon>Ascomycota</taxon>
        <taxon>Pezizomycotina</taxon>
        <taxon>Dothideomycetes</taxon>
        <taxon>Dothideomycetes incertae sedis</taxon>
        <taxon>Trypetheliales</taxon>
        <taxon>Trypetheliaceae</taxon>
        <taxon>Viridothelium</taxon>
    </lineage>
</organism>
<dbReference type="Proteomes" id="UP000800092">
    <property type="component" value="Unassembled WGS sequence"/>
</dbReference>
<protein>
    <submittedName>
        <fullName evidence="2">Uncharacterized protein</fullName>
    </submittedName>
</protein>
<name>A0A6A6HB81_VIRVR</name>
<keyword evidence="1" id="KW-0732">Signal</keyword>
<reference evidence="2" key="1">
    <citation type="journal article" date="2020" name="Stud. Mycol.">
        <title>101 Dothideomycetes genomes: a test case for predicting lifestyles and emergence of pathogens.</title>
        <authorList>
            <person name="Haridas S."/>
            <person name="Albert R."/>
            <person name="Binder M."/>
            <person name="Bloem J."/>
            <person name="Labutti K."/>
            <person name="Salamov A."/>
            <person name="Andreopoulos B."/>
            <person name="Baker S."/>
            <person name="Barry K."/>
            <person name="Bills G."/>
            <person name="Bluhm B."/>
            <person name="Cannon C."/>
            <person name="Castanera R."/>
            <person name="Culley D."/>
            <person name="Daum C."/>
            <person name="Ezra D."/>
            <person name="Gonzalez J."/>
            <person name="Henrissat B."/>
            <person name="Kuo A."/>
            <person name="Liang C."/>
            <person name="Lipzen A."/>
            <person name="Lutzoni F."/>
            <person name="Magnuson J."/>
            <person name="Mondo S."/>
            <person name="Nolan M."/>
            <person name="Ohm R."/>
            <person name="Pangilinan J."/>
            <person name="Park H.-J."/>
            <person name="Ramirez L."/>
            <person name="Alfaro M."/>
            <person name="Sun H."/>
            <person name="Tritt A."/>
            <person name="Yoshinaga Y."/>
            <person name="Zwiers L.-H."/>
            <person name="Turgeon B."/>
            <person name="Goodwin S."/>
            <person name="Spatafora J."/>
            <person name="Crous P."/>
            <person name="Grigoriev I."/>
        </authorList>
    </citation>
    <scope>NUCLEOTIDE SEQUENCE</scope>
    <source>
        <strain evidence="2">Tuck. ex Michener</strain>
    </source>
</reference>
<dbReference type="OrthoDB" id="4121208at2759"/>
<sequence length="355" mass="36894">MAFLLCLLLLVLLSSTLGSGALARGHKPAVHRRLANARSIDARQAVGSLPPAPNAPKMGPGPQVISASNVLATFTPSPSASPIQITQQSQVVTTFVPQFTLCELPPIAFFPVSVTNSGSIGPQLLNLSTGYSVSIPPGNGTCSTFLSPTQTTVCATTLTGLATTYPVTDCAQQITFSSQLGYTLVTPTATPTNGSIAAGNYSNSSLITPASSIQTLTTYYLAPWQELTSAGTPPADVDVKICSAALGDTNECLSEHETWVTQLTTIASTITSSINFTATLPGPSQLIVETIVANITDTLTTLTMATNMVLDVNLITETLSTSRVSSEVSTEVPSTVLSTDTSTITVFPASKYQPM</sequence>